<feature type="domain" description="Endonuclease/exonuclease/phosphatase" evidence="2">
    <location>
        <begin position="44"/>
        <end position="250"/>
    </location>
</feature>
<keyword evidence="3" id="KW-0540">Nuclease</keyword>
<dbReference type="AlphaFoldDB" id="A0A1G6ZGA7"/>
<organism evidence="3 4">
    <name type="scientific">Auraticoccus monumenti</name>
    <dbReference type="NCBI Taxonomy" id="675864"/>
    <lineage>
        <taxon>Bacteria</taxon>
        <taxon>Bacillati</taxon>
        <taxon>Actinomycetota</taxon>
        <taxon>Actinomycetes</taxon>
        <taxon>Propionibacteriales</taxon>
        <taxon>Propionibacteriaceae</taxon>
        <taxon>Auraticoccus</taxon>
    </lineage>
</organism>
<dbReference type="Pfam" id="PF03372">
    <property type="entry name" value="Exo_endo_phos"/>
    <property type="match status" value="1"/>
</dbReference>
<dbReference type="GO" id="GO:0004527">
    <property type="term" value="F:exonuclease activity"/>
    <property type="evidence" value="ECO:0007669"/>
    <property type="project" value="UniProtKB-KW"/>
</dbReference>
<dbReference type="InterPro" id="IPR036691">
    <property type="entry name" value="Endo/exonu/phosph_ase_sf"/>
</dbReference>
<gene>
    <name evidence="3" type="ORF">SAMN04489747_2288</name>
</gene>
<evidence type="ECO:0000259" key="2">
    <source>
        <dbReference type="Pfam" id="PF03372"/>
    </source>
</evidence>
<keyword evidence="4" id="KW-1185">Reference proteome</keyword>
<dbReference type="Gene3D" id="3.60.10.10">
    <property type="entry name" value="Endonuclease/exonuclease/phosphatase"/>
    <property type="match status" value="1"/>
</dbReference>
<keyword evidence="3" id="KW-0255">Endonuclease</keyword>
<keyword evidence="3" id="KW-0269">Exonuclease</keyword>
<dbReference type="InterPro" id="IPR005135">
    <property type="entry name" value="Endo/exonuclease/phosphatase"/>
</dbReference>
<accession>A0A1G6ZGA7</accession>
<keyword evidence="3" id="KW-0378">Hydrolase</keyword>
<dbReference type="RefSeq" id="WP_157677088.1">
    <property type="nucleotide sequence ID" value="NZ_LT629688.1"/>
</dbReference>
<proteinExistence type="predicted"/>
<reference evidence="3 4" key="1">
    <citation type="submission" date="2016-10" db="EMBL/GenBank/DDBJ databases">
        <authorList>
            <person name="de Groot N.N."/>
        </authorList>
    </citation>
    <scope>NUCLEOTIDE SEQUENCE [LARGE SCALE GENOMIC DNA]</scope>
    <source>
        <strain evidence="3 4">MON 2.2</strain>
    </source>
</reference>
<name>A0A1G6ZGA7_9ACTN</name>
<dbReference type="SUPFAM" id="SSF56219">
    <property type="entry name" value="DNase I-like"/>
    <property type="match status" value="1"/>
</dbReference>
<feature type="signal peptide" evidence="1">
    <location>
        <begin position="1"/>
        <end position="30"/>
    </location>
</feature>
<evidence type="ECO:0000256" key="1">
    <source>
        <dbReference type="SAM" id="SignalP"/>
    </source>
</evidence>
<feature type="chain" id="PRO_5009240560" evidence="1">
    <location>
        <begin position="31"/>
        <end position="274"/>
    </location>
</feature>
<evidence type="ECO:0000313" key="4">
    <source>
        <dbReference type="Proteomes" id="UP000198546"/>
    </source>
</evidence>
<dbReference type="OrthoDB" id="5496627at2"/>
<protein>
    <submittedName>
        <fullName evidence="3">Endonuclease/Exonuclease/phosphatase family protein</fullName>
    </submittedName>
</protein>
<dbReference type="EMBL" id="LT629688">
    <property type="protein sequence ID" value="SDE01724.1"/>
    <property type="molecule type" value="Genomic_DNA"/>
</dbReference>
<sequence length="274" mass="29436">MRRRLTSLTAALAALLLALVLAPASPPAAAEDSSTGTPTELRVITYNMNQFRRDGQASRIADLQRLLDQTDVLLLQEAKGFNIPAIVRGGQGGEGFVVHQAADRDSAEAGSAVVTRRSILGPEGVTDFRFVFGVRGASTAECDDHPSGGHGPRWIATARLHLVDGTTLPVASAHLPPPRCHGTTFVPMMNSVKSLLREADGQMIMGADWNTALRSQPQDVWGGSTGYRYQAPRASIDGFVFPRSMSVVSRVQELDIRRPGGDHHPVRMVVRLAG</sequence>
<dbReference type="Proteomes" id="UP000198546">
    <property type="component" value="Chromosome i"/>
</dbReference>
<dbReference type="GO" id="GO:0004519">
    <property type="term" value="F:endonuclease activity"/>
    <property type="evidence" value="ECO:0007669"/>
    <property type="project" value="UniProtKB-KW"/>
</dbReference>
<keyword evidence="1" id="KW-0732">Signal</keyword>
<evidence type="ECO:0000313" key="3">
    <source>
        <dbReference type="EMBL" id="SDE01724.1"/>
    </source>
</evidence>